<organism evidence="3 4">
    <name type="scientific">Candidatus Nitronereus thalassa</name>
    <dbReference type="NCBI Taxonomy" id="3020898"/>
    <lineage>
        <taxon>Bacteria</taxon>
        <taxon>Pseudomonadati</taxon>
        <taxon>Nitrospirota</taxon>
        <taxon>Nitrospiria</taxon>
        <taxon>Nitrospirales</taxon>
        <taxon>Nitrospiraceae</taxon>
        <taxon>Candidatus Nitronereus</taxon>
    </lineage>
</organism>
<evidence type="ECO:0000256" key="1">
    <source>
        <dbReference type="PROSITE-ProRule" id="PRU00169"/>
    </source>
</evidence>
<dbReference type="InterPro" id="IPR011006">
    <property type="entry name" value="CheY-like_superfamily"/>
</dbReference>
<sequence>MTPITAQQTILLVDDSNEDFEVTKRAFLRARMANPIHRCVDGEDALDYLLRRGEYADPSSSPRPGIIMLDLNMPGTDGREVLKVIKTDMLLKKIPVIVLTTSSADRDIEECYNDGANSYIVKPVDIDGFMDAIRRLRDYWFEVVVVPEVSS</sequence>
<accession>A0ABU3K7W6</accession>
<evidence type="ECO:0000259" key="2">
    <source>
        <dbReference type="PROSITE" id="PS50110"/>
    </source>
</evidence>
<keyword evidence="1" id="KW-0597">Phosphoprotein</keyword>
<dbReference type="PROSITE" id="PS50110">
    <property type="entry name" value="RESPONSE_REGULATORY"/>
    <property type="match status" value="1"/>
</dbReference>
<feature type="domain" description="Response regulatory" evidence="2">
    <location>
        <begin position="9"/>
        <end position="137"/>
    </location>
</feature>
<dbReference type="Pfam" id="PF00072">
    <property type="entry name" value="Response_reg"/>
    <property type="match status" value="1"/>
</dbReference>
<dbReference type="SMART" id="SM00448">
    <property type="entry name" value="REC"/>
    <property type="match status" value="1"/>
</dbReference>
<proteinExistence type="predicted"/>
<feature type="modified residue" description="4-aspartylphosphate" evidence="1">
    <location>
        <position position="70"/>
    </location>
</feature>
<dbReference type="EMBL" id="JAQOUE010000001">
    <property type="protein sequence ID" value="MDT7042491.1"/>
    <property type="molecule type" value="Genomic_DNA"/>
</dbReference>
<comment type="caution">
    <text evidence="3">The sequence shown here is derived from an EMBL/GenBank/DDBJ whole genome shotgun (WGS) entry which is preliminary data.</text>
</comment>
<dbReference type="SUPFAM" id="SSF52172">
    <property type="entry name" value="CheY-like"/>
    <property type="match status" value="1"/>
</dbReference>
<dbReference type="CDD" id="cd17557">
    <property type="entry name" value="REC_Rcp-like"/>
    <property type="match status" value="1"/>
</dbReference>
<reference evidence="3 4" key="1">
    <citation type="journal article" date="2023" name="ISME J.">
        <title>Cultivation and genomic characterization of novel and ubiquitous marine nitrite-oxidizing bacteria from the Nitrospirales.</title>
        <authorList>
            <person name="Mueller A.J."/>
            <person name="Daebeler A."/>
            <person name="Herbold C.W."/>
            <person name="Kirkegaard R.H."/>
            <person name="Daims H."/>
        </authorList>
    </citation>
    <scope>NUCLEOTIDE SEQUENCE [LARGE SCALE GENOMIC DNA]</scope>
    <source>
        <strain evidence="3 4">EB</strain>
    </source>
</reference>
<dbReference type="RefSeq" id="WP_313832901.1">
    <property type="nucleotide sequence ID" value="NZ_JAQOUE010000001.1"/>
</dbReference>
<dbReference type="Proteomes" id="UP001250932">
    <property type="component" value="Unassembled WGS sequence"/>
</dbReference>
<dbReference type="PANTHER" id="PTHR44520">
    <property type="entry name" value="RESPONSE REGULATOR RCP1-RELATED"/>
    <property type="match status" value="1"/>
</dbReference>
<name>A0ABU3K7W6_9BACT</name>
<dbReference type="InterPro" id="IPR052893">
    <property type="entry name" value="TCS_response_regulator"/>
</dbReference>
<dbReference type="Gene3D" id="3.40.50.2300">
    <property type="match status" value="1"/>
</dbReference>
<gene>
    <name evidence="3" type="ORF">PPG34_09005</name>
</gene>
<keyword evidence="4" id="KW-1185">Reference proteome</keyword>
<evidence type="ECO:0000313" key="4">
    <source>
        <dbReference type="Proteomes" id="UP001250932"/>
    </source>
</evidence>
<protein>
    <submittedName>
        <fullName evidence="3">Response regulator</fullName>
    </submittedName>
</protein>
<dbReference type="InterPro" id="IPR001789">
    <property type="entry name" value="Sig_transdc_resp-reg_receiver"/>
</dbReference>
<evidence type="ECO:0000313" key="3">
    <source>
        <dbReference type="EMBL" id="MDT7042491.1"/>
    </source>
</evidence>